<keyword evidence="1" id="KW-0472">Membrane</keyword>
<dbReference type="EMBL" id="BSEN01000006">
    <property type="protein sequence ID" value="GLJ76107.1"/>
    <property type="molecule type" value="Genomic_DNA"/>
</dbReference>
<keyword evidence="1" id="KW-1133">Transmembrane helix</keyword>
<reference evidence="2" key="2">
    <citation type="submission" date="2023-01" db="EMBL/GenBank/DDBJ databases">
        <authorList>
            <person name="Sun Q."/>
            <person name="Evtushenko L."/>
        </authorList>
    </citation>
    <scope>NUCLEOTIDE SEQUENCE</scope>
    <source>
        <strain evidence="2">VKM Ac-1401</strain>
    </source>
</reference>
<keyword evidence="3" id="KW-1185">Reference proteome</keyword>
<protein>
    <submittedName>
        <fullName evidence="2">Uncharacterized protein</fullName>
    </submittedName>
</protein>
<evidence type="ECO:0000313" key="2">
    <source>
        <dbReference type="EMBL" id="GLJ76107.1"/>
    </source>
</evidence>
<dbReference type="RefSeq" id="WP_271176773.1">
    <property type="nucleotide sequence ID" value="NZ_BAAAJO010000005.1"/>
</dbReference>
<evidence type="ECO:0000313" key="3">
    <source>
        <dbReference type="Proteomes" id="UP001142372"/>
    </source>
</evidence>
<comment type="caution">
    <text evidence="2">The sequence shown here is derived from an EMBL/GenBank/DDBJ whole genome shotgun (WGS) entry which is preliminary data.</text>
</comment>
<name>A0A9W6HA12_9MICO</name>
<reference evidence="2" key="1">
    <citation type="journal article" date="2014" name="Int. J. Syst. Evol. Microbiol.">
        <title>Complete genome sequence of Corynebacterium casei LMG S-19264T (=DSM 44701T), isolated from a smear-ripened cheese.</title>
        <authorList>
            <consortium name="US DOE Joint Genome Institute (JGI-PGF)"/>
            <person name="Walter F."/>
            <person name="Albersmeier A."/>
            <person name="Kalinowski J."/>
            <person name="Ruckert C."/>
        </authorList>
    </citation>
    <scope>NUCLEOTIDE SEQUENCE</scope>
    <source>
        <strain evidence="2">VKM Ac-1401</strain>
    </source>
</reference>
<keyword evidence="1" id="KW-0812">Transmembrane</keyword>
<sequence length="90" mass="9684">MRGAYRSLVTLAIVFGAVAVLCMVAPTIAPTTYGQADLMRPEILTAGLAQLVRAPTTVFALIFATAAVFVRAVAWRPRPGTRRLSARREP</sequence>
<organism evidence="2 3">
    <name type="scientific">Leifsonia poae</name>
    <dbReference type="NCBI Taxonomy" id="110933"/>
    <lineage>
        <taxon>Bacteria</taxon>
        <taxon>Bacillati</taxon>
        <taxon>Actinomycetota</taxon>
        <taxon>Actinomycetes</taxon>
        <taxon>Micrococcales</taxon>
        <taxon>Microbacteriaceae</taxon>
        <taxon>Leifsonia</taxon>
    </lineage>
</organism>
<evidence type="ECO:0000256" key="1">
    <source>
        <dbReference type="SAM" id="Phobius"/>
    </source>
</evidence>
<dbReference type="Proteomes" id="UP001142372">
    <property type="component" value="Unassembled WGS sequence"/>
</dbReference>
<gene>
    <name evidence="2" type="ORF">GCM10017584_16810</name>
</gene>
<dbReference type="AlphaFoldDB" id="A0A9W6HA12"/>
<proteinExistence type="predicted"/>
<feature type="transmembrane region" description="Helical" evidence="1">
    <location>
        <begin position="58"/>
        <end position="75"/>
    </location>
</feature>
<accession>A0A9W6HA12</accession>